<comment type="caution">
    <text evidence="2">The sequence shown here is derived from an EMBL/GenBank/DDBJ whole genome shotgun (WGS) entry which is preliminary data.</text>
</comment>
<protein>
    <submittedName>
        <fullName evidence="2">Phage portal protein</fullName>
    </submittedName>
</protein>
<dbReference type="NCBIfam" id="TIGR01537">
    <property type="entry name" value="portal_HK97"/>
    <property type="match status" value="1"/>
</dbReference>
<dbReference type="Proteomes" id="UP001177120">
    <property type="component" value="Unassembled WGS sequence"/>
</dbReference>
<organism evidence="2 3">
    <name type="scientific">Polycladomyces zharkentensis</name>
    <dbReference type="NCBI Taxonomy" id="2807616"/>
    <lineage>
        <taxon>Bacteria</taxon>
        <taxon>Bacillati</taxon>
        <taxon>Bacillota</taxon>
        <taxon>Bacilli</taxon>
        <taxon>Bacillales</taxon>
        <taxon>Thermoactinomycetaceae</taxon>
        <taxon>Polycladomyces</taxon>
    </lineage>
</organism>
<feature type="region of interest" description="Disordered" evidence="1">
    <location>
        <begin position="380"/>
        <end position="417"/>
    </location>
</feature>
<dbReference type="InterPro" id="IPR006944">
    <property type="entry name" value="Phage/GTA_portal"/>
</dbReference>
<evidence type="ECO:0000313" key="2">
    <source>
        <dbReference type="EMBL" id="MBN2910779.1"/>
    </source>
</evidence>
<dbReference type="EMBL" id="JAFHAP010000016">
    <property type="protein sequence ID" value="MBN2910779.1"/>
    <property type="molecule type" value="Genomic_DNA"/>
</dbReference>
<evidence type="ECO:0000256" key="1">
    <source>
        <dbReference type="SAM" id="MobiDB-lite"/>
    </source>
</evidence>
<proteinExistence type="predicted"/>
<accession>A0ABS2WMN3</accession>
<name>A0ABS2WMN3_9BACL</name>
<dbReference type="Pfam" id="PF04860">
    <property type="entry name" value="Phage_portal"/>
    <property type="match status" value="1"/>
</dbReference>
<gene>
    <name evidence="2" type="ORF">JQC72_14860</name>
</gene>
<reference evidence="2" key="1">
    <citation type="journal article" date="2024" name="Int. J. Syst. Evol. Microbiol.">
        <title>Polycladomyces zharkentensis sp. nov., a novel thermophilic cellulose- and starch-degrading member of the Bacillota from a geothermal aquifer in Kazakhstan.</title>
        <authorList>
            <person name="Mashzhan A."/>
            <person name="Kistaubayeva A."/>
            <person name="Javier-Lopez R."/>
            <person name="Bissenova U."/>
            <person name="Bissenbay A."/>
            <person name="Birkeland N.K."/>
        </authorList>
    </citation>
    <scope>NUCLEOTIDE SEQUENCE</scope>
    <source>
        <strain evidence="2">ZKZ2T</strain>
    </source>
</reference>
<feature type="compositionally biased region" description="Polar residues" evidence="1">
    <location>
        <begin position="407"/>
        <end position="417"/>
    </location>
</feature>
<dbReference type="InterPro" id="IPR006427">
    <property type="entry name" value="Portal_HK97"/>
</dbReference>
<sequence length="417" mass="47891">MLLNLRQRLKVAWNVLRNKYSGDGYDFVKWFSPSNIFASKTGNILATNETIFAAITRLSNAMASLPLKLYRDFTPVNNRIADMLANSPNPNMTSFEFIRTLEVMRDTFGNGYALKMYDGNYQVESLLLLDPTRVEPVIEENTYELWYEVQGKNGMYYIHNMDMIHVKHIAATGQTIVYNSVGYKGISPIDVLRNTVDYDWKVRTFSLDQMDSAIRASFILKMNTTLSKEKKAEILNNFKEFYQANGGVIIQEAGTEINPIERSIIDTKVFEVEKITRSRVATVFNMPVHMLGETEGASYSSMEQLYLEFVQGTLLPIVRQYEQEFNRKLLTEQERLRGLTFKFNVNALLRGDIKTRGEFYFKGIRSGWFKPNEVRAFEELPPEPGGDRLYMSKDLSPIDDPNRKGVSPTNEPANEPK</sequence>
<keyword evidence="3" id="KW-1185">Reference proteome</keyword>
<evidence type="ECO:0000313" key="3">
    <source>
        <dbReference type="Proteomes" id="UP001177120"/>
    </source>
</evidence>
<dbReference type="RefSeq" id="WP_205497012.1">
    <property type="nucleotide sequence ID" value="NZ_JAFHAP010000016.1"/>
</dbReference>